<protein>
    <submittedName>
        <fullName evidence="2">Uncharacterized protein</fullName>
    </submittedName>
</protein>
<reference evidence="2" key="1">
    <citation type="journal article" date="2014" name="PLoS ONE">
        <title>Transcriptome-Based Identification of ABC Transporters in the Western Tarnished Plant Bug Lygus hesperus.</title>
        <authorList>
            <person name="Hull J.J."/>
            <person name="Chaney K."/>
            <person name="Geib S.M."/>
            <person name="Fabrick J.A."/>
            <person name="Brent C.S."/>
            <person name="Walsh D."/>
            <person name="Lavine L.C."/>
        </authorList>
    </citation>
    <scope>NUCLEOTIDE SEQUENCE</scope>
</reference>
<reference evidence="3" key="3">
    <citation type="submission" date="2014-09" db="EMBL/GenBank/DDBJ databases">
        <authorList>
            <person name="Magalhaes I.L.F."/>
            <person name="Oliveira U."/>
            <person name="Santos F.R."/>
            <person name="Vidigal T.H.D.A."/>
            <person name="Brescovit A.D."/>
            <person name="Santos A.J."/>
        </authorList>
    </citation>
    <scope>NUCLEOTIDE SEQUENCE</scope>
</reference>
<evidence type="ECO:0000313" key="2">
    <source>
        <dbReference type="EMBL" id="JAG38376.1"/>
    </source>
</evidence>
<dbReference type="AlphaFoldDB" id="A0A0A9Z3C9"/>
<organism evidence="2">
    <name type="scientific">Lygus hesperus</name>
    <name type="common">Western plant bug</name>
    <dbReference type="NCBI Taxonomy" id="30085"/>
    <lineage>
        <taxon>Eukaryota</taxon>
        <taxon>Metazoa</taxon>
        <taxon>Ecdysozoa</taxon>
        <taxon>Arthropoda</taxon>
        <taxon>Hexapoda</taxon>
        <taxon>Insecta</taxon>
        <taxon>Pterygota</taxon>
        <taxon>Neoptera</taxon>
        <taxon>Paraneoptera</taxon>
        <taxon>Hemiptera</taxon>
        <taxon>Heteroptera</taxon>
        <taxon>Panheteroptera</taxon>
        <taxon>Cimicomorpha</taxon>
        <taxon>Miridae</taxon>
        <taxon>Mirini</taxon>
        <taxon>Lygus</taxon>
    </lineage>
</organism>
<gene>
    <name evidence="2" type="ORF">CM83_5661</name>
</gene>
<reference evidence="2" key="2">
    <citation type="submission" date="2014-07" db="EMBL/GenBank/DDBJ databases">
        <authorList>
            <person name="Hull J."/>
        </authorList>
    </citation>
    <scope>NUCLEOTIDE SEQUENCE</scope>
</reference>
<feature type="compositionally biased region" description="Low complexity" evidence="1">
    <location>
        <begin position="55"/>
        <end position="81"/>
    </location>
</feature>
<feature type="region of interest" description="Disordered" evidence="1">
    <location>
        <begin position="44"/>
        <end position="107"/>
    </location>
</feature>
<feature type="region of interest" description="Disordered" evidence="1">
    <location>
        <begin position="229"/>
        <end position="250"/>
    </location>
</feature>
<evidence type="ECO:0000313" key="3">
    <source>
        <dbReference type="EMBL" id="JAG65737.1"/>
    </source>
</evidence>
<feature type="non-terminal residue" evidence="2">
    <location>
        <position position="1"/>
    </location>
</feature>
<dbReference type="EMBL" id="GBRD01000084">
    <property type="protein sequence ID" value="JAG65737.1"/>
    <property type="molecule type" value="Transcribed_RNA"/>
</dbReference>
<proteinExistence type="predicted"/>
<accession>A0A0A9Z3C9</accession>
<name>A0A0A9Z3C9_LYGHE</name>
<evidence type="ECO:0000256" key="1">
    <source>
        <dbReference type="SAM" id="MobiDB-lite"/>
    </source>
</evidence>
<dbReference type="EMBL" id="GBHO01005228">
    <property type="protein sequence ID" value="JAG38376.1"/>
    <property type="molecule type" value="Transcribed_RNA"/>
</dbReference>
<sequence length="269" mass="29586">FFKSKMSWCGRCFTGQPDSELESDDDGEYEYFVNSHYICKRKKTDVAPNELQGKTETSPETTTMSTTEESSTTSLDSSSSLRSRRKGRTSCSKTDETSQTSSWETDKKSTINAAQLVGARIWQVGHATINGPVHAYDPFNKPFQTLNAPSTSGSDRTTEIVFNQSSHKDSPKTVVTAPLYEQGKALATSKISTPSSAVESMISCSSRQMSKLKNRPGLIQRLFGRTGKSVFSRKSGGASQTSSFKESMEQPSPAIATSTLYWTVRVKMK</sequence>